<accession>A0AA35K8K6</accession>
<keyword evidence="2" id="KW-1185">Reference proteome</keyword>
<evidence type="ECO:0000313" key="1">
    <source>
        <dbReference type="EMBL" id="CAI5773751.1"/>
    </source>
</evidence>
<name>A0AA35K8K6_9SAUR</name>
<proteinExistence type="predicted"/>
<organism evidence="1 2">
    <name type="scientific">Podarcis lilfordi</name>
    <name type="common">Lilford's wall lizard</name>
    <dbReference type="NCBI Taxonomy" id="74358"/>
    <lineage>
        <taxon>Eukaryota</taxon>
        <taxon>Metazoa</taxon>
        <taxon>Chordata</taxon>
        <taxon>Craniata</taxon>
        <taxon>Vertebrata</taxon>
        <taxon>Euteleostomi</taxon>
        <taxon>Lepidosauria</taxon>
        <taxon>Squamata</taxon>
        <taxon>Bifurcata</taxon>
        <taxon>Unidentata</taxon>
        <taxon>Episquamata</taxon>
        <taxon>Laterata</taxon>
        <taxon>Lacertibaenia</taxon>
        <taxon>Lacertidae</taxon>
        <taxon>Podarcis</taxon>
    </lineage>
</organism>
<dbReference type="AlphaFoldDB" id="A0AA35K8K6"/>
<protein>
    <submittedName>
        <fullName evidence="1">Uncharacterized protein</fullName>
    </submittedName>
</protein>
<gene>
    <name evidence="1" type="ORF">PODLI_1B036964</name>
</gene>
<dbReference type="EMBL" id="OX395129">
    <property type="protein sequence ID" value="CAI5773751.1"/>
    <property type="molecule type" value="Genomic_DNA"/>
</dbReference>
<reference evidence="1" key="1">
    <citation type="submission" date="2022-12" db="EMBL/GenBank/DDBJ databases">
        <authorList>
            <person name="Alioto T."/>
            <person name="Alioto T."/>
            <person name="Gomez Garrido J."/>
        </authorList>
    </citation>
    <scope>NUCLEOTIDE SEQUENCE</scope>
</reference>
<sequence length="146" mass="16795">MGRLFRWFRALFSCQQRNRVAPLQVREEPVVIGEQDTEGDILGHLERFRDQSLSLALALEALLQLSIMRPKFNGDMRSAILHRTFEAVLKGAEKVEDREALKQHFHSLLGGQLEEKNERTWEDILGCLGCFYERPIIQTSPTSSVQ</sequence>
<evidence type="ECO:0000313" key="2">
    <source>
        <dbReference type="Proteomes" id="UP001178461"/>
    </source>
</evidence>
<dbReference type="Proteomes" id="UP001178461">
    <property type="component" value="Chromosome 4"/>
</dbReference>